<dbReference type="SUPFAM" id="SSF50494">
    <property type="entry name" value="Trypsin-like serine proteases"/>
    <property type="match status" value="1"/>
</dbReference>
<accession>A0ABD5WPM6</accession>
<evidence type="ECO:0000313" key="1">
    <source>
        <dbReference type="EMBL" id="MFC7081152.1"/>
    </source>
</evidence>
<keyword evidence="2" id="KW-1185">Reference proteome</keyword>
<evidence type="ECO:0000313" key="2">
    <source>
        <dbReference type="Proteomes" id="UP001596407"/>
    </source>
</evidence>
<gene>
    <name evidence="1" type="ORF">ACFQJ6_14645</name>
</gene>
<dbReference type="InterPro" id="IPR043504">
    <property type="entry name" value="Peptidase_S1_PA_chymotrypsin"/>
</dbReference>
<dbReference type="InterPro" id="IPR009003">
    <property type="entry name" value="Peptidase_S1_PA"/>
</dbReference>
<protein>
    <recommendedName>
        <fullName evidence="3">Serine protease</fullName>
    </recommendedName>
</protein>
<comment type="caution">
    <text evidence="1">The sequence shown here is derived from an EMBL/GenBank/DDBJ whole genome shotgun (WGS) entry which is preliminary data.</text>
</comment>
<reference evidence="1 2" key="1">
    <citation type="journal article" date="2019" name="Int. J. Syst. Evol. Microbiol.">
        <title>The Global Catalogue of Microorganisms (GCM) 10K type strain sequencing project: providing services to taxonomists for standard genome sequencing and annotation.</title>
        <authorList>
            <consortium name="The Broad Institute Genomics Platform"/>
            <consortium name="The Broad Institute Genome Sequencing Center for Infectious Disease"/>
            <person name="Wu L."/>
            <person name="Ma J."/>
        </authorList>
    </citation>
    <scope>NUCLEOTIDE SEQUENCE [LARGE SCALE GENOMIC DNA]</scope>
    <source>
        <strain evidence="1 2">DT72</strain>
    </source>
</reference>
<name>A0ABD5WPM6_9EURY</name>
<organism evidence="1 2">
    <name type="scientific">Halorussus caseinilyticus</name>
    <dbReference type="NCBI Taxonomy" id="3034025"/>
    <lineage>
        <taxon>Archaea</taxon>
        <taxon>Methanobacteriati</taxon>
        <taxon>Methanobacteriota</taxon>
        <taxon>Stenosarchaea group</taxon>
        <taxon>Halobacteria</taxon>
        <taxon>Halobacteriales</taxon>
        <taxon>Haladaptataceae</taxon>
        <taxon>Halorussus</taxon>
    </lineage>
</organism>
<dbReference type="Gene3D" id="2.40.10.10">
    <property type="entry name" value="Trypsin-like serine proteases"/>
    <property type="match status" value="1"/>
</dbReference>
<dbReference type="Proteomes" id="UP001596407">
    <property type="component" value="Unassembled WGS sequence"/>
</dbReference>
<proteinExistence type="predicted"/>
<dbReference type="RefSeq" id="WP_382209944.1">
    <property type="nucleotide sequence ID" value="NZ_JBHSZH010000005.1"/>
</dbReference>
<evidence type="ECO:0008006" key="3">
    <source>
        <dbReference type="Google" id="ProtNLM"/>
    </source>
</evidence>
<dbReference type="EMBL" id="JBHSZH010000005">
    <property type="protein sequence ID" value="MFC7081152.1"/>
    <property type="molecule type" value="Genomic_DNA"/>
</dbReference>
<dbReference type="AlphaFoldDB" id="A0ABD5WPM6"/>
<sequence length="57" mass="5701">MSEGGDSGSPVFRDETGELVGLLFAGSANQTIFNKAANVEAALGVELLTAEASADAT</sequence>